<evidence type="ECO:0000256" key="2">
    <source>
        <dbReference type="ARBA" id="ARBA00022737"/>
    </source>
</evidence>
<dbReference type="EC" id="2.3.1.225" evidence="1"/>
<sequence length="315" mass="35148">MTADIPPAVGMLKLPNKLQIIIASFLQPSDLRLLGRTNRSLCFFTQDYLAKYRYNDGLLALPNELMLEIVQHVGSQKDRSCLARATQRFYPLIMSYIVRYNVRNGGSGLLNYAIKRDLRQMAQYILRLGGDVNTLRGFLPGPTGKRPTPLTTAALYGHTEMVKMLLEHGANHFIDKARDPLMLAMNERHEDIVLLLSADLYTAPELGKTTKETALQWACEARLPKLKNRVAGKGGGSRQAVAKDKASTTETFPQLGLSVPAPSSQSKDIWSHFHKAQVSQTKNETNGDPTAEMGNGTNDPFKKPSKRKKWERLVI</sequence>
<dbReference type="GO" id="GO:0019706">
    <property type="term" value="F:protein-cysteine S-palmitoyltransferase activity"/>
    <property type="evidence" value="ECO:0007669"/>
    <property type="project" value="UniProtKB-EC"/>
</dbReference>
<keyword evidence="7" id="KW-1185">Reference proteome</keyword>
<evidence type="ECO:0000313" key="7">
    <source>
        <dbReference type="Proteomes" id="UP000193144"/>
    </source>
</evidence>
<evidence type="ECO:0000256" key="5">
    <source>
        <dbReference type="SAM" id="MobiDB-lite"/>
    </source>
</evidence>
<reference evidence="6 7" key="1">
    <citation type="submission" date="2016-07" db="EMBL/GenBank/DDBJ databases">
        <title>Pervasive Adenine N6-methylation of Active Genes in Fungi.</title>
        <authorList>
            <consortium name="DOE Joint Genome Institute"/>
            <person name="Mondo S.J."/>
            <person name="Dannebaum R.O."/>
            <person name="Kuo R.C."/>
            <person name="Labutti K."/>
            <person name="Haridas S."/>
            <person name="Kuo A."/>
            <person name="Salamov A."/>
            <person name="Ahrendt S.R."/>
            <person name="Lipzen A."/>
            <person name="Sullivan W."/>
            <person name="Andreopoulos W.B."/>
            <person name="Clum A."/>
            <person name="Lindquist E."/>
            <person name="Daum C."/>
            <person name="Ramamoorthy G.K."/>
            <person name="Gryganskyi A."/>
            <person name="Culley D."/>
            <person name="Magnuson J.K."/>
            <person name="James T.Y."/>
            <person name="O'Malley M.A."/>
            <person name="Stajich J.E."/>
            <person name="Spatafora J.W."/>
            <person name="Visel A."/>
            <person name="Grigoriev I.V."/>
        </authorList>
    </citation>
    <scope>NUCLEOTIDE SEQUENCE [LARGE SCALE GENOMIC DNA]</scope>
    <source>
        <strain evidence="6 7">CBS 115471</strain>
    </source>
</reference>
<organism evidence="6 7">
    <name type="scientific">Clohesyomyces aquaticus</name>
    <dbReference type="NCBI Taxonomy" id="1231657"/>
    <lineage>
        <taxon>Eukaryota</taxon>
        <taxon>Fungi</taxon>
        <taxon>Dikarya</taxon>
        <taxon>Ascomycota</taxon>
        <taxon>Pezizomycotina</taxon>
        <taxon>Dothideomycetes</taxon>
        <taxon>Pleosporomycetidae</taxon>
        <taxon>Pleosporales</taxon>
        <taxon>Lindgomycetaceae</taxon>
        <taxon>Clohesyomyces</taxon>
    </lineage>
</organism>
<comment type="caution">
    <text evidence="6">The sequence shown here is derived from an EMBL/GenBank/DDBJ whole genome shotgun (WGS) entry which is preliminary data.</text>
</comment>
<dbReference type="OrthoDB" id="366390at2759"/>
<dbReference type="STRING" id="1231657.A0A1Y2A0G4"/>
<dbReference type="InterPro" id="IPR002110">
    <property type="entry name" value="Ankyrin_rpt"/>
</dbReference>
<dbReference type="PANTHER" id="PTHR24161">
    <property type="entry name" value="ANK_REP_REGION DOMAIN-CONTAINING PROTEIN-RELATED"/>
    <property type="match status" value="1"/>
</dbReference>
<dbReference type="InterPro" id="IPR036770">
    <property type="entry name" value="Ankyrin_rpt-contain_sf"/>
</dbReference>
<dbReference type="Gene3D" id="1.25.40.20">
    <property type="entry name" value="Ankyrin repeat-containing domain"/>
    <property type="match status" value="1"/>
</dbReference>
<dbReference type="PROSITE" id="PS50297">
    <property type="entry name" value="ANK_REP_REGION"/>
    <property type="match status" value="1"/>
</dbReference>
<proteinExistence type="predicted"/>
<evidence type="ECO:0000256" key="1">
    <source>
        <dbReference type="ARBA" id="ARBA00012210"/>
    </source>
</evidence>
<protein>
    <recommendedName>
        <fullName evidence="1">protein S-acyltransferase</fullName>
        <ecNumber evidence="1">2.3.1.225</ecNumber>
    </recommendedName>
</protein>
<feature type="compositionally biased region" description="Basic residues" evidence="5">
    <location>
        <begin position="303"/>
        <end position="315"/>
    </location>
</feature>
<gene>
    <name evidence="6" type="ORF">BCR34DRAFT_597990</name>
</gene>
<evidence type="ECO:0000256" key="4">
    <source>
        <dbReference type="PROSITE-ProRule" id="PRU00023"/>
    </source>
</evidence>
<feature type="compositionally biased region" description="Polar residues" evidence="5">
    <location>
        <begin position="277"/>
        <end position="288"/>
    </location>
</feature>
<keyword evidence="2" id="KW-0677">Repeat</keyword>
<dbReference type="EMBL" id="MCFA01000021">
    <property type="protein sequence ID" value="ORY15944.1"/>
    <property type="molecule type" value="Genomic_DNA"/>
</dbReference>
<dbReference type="PROSITE" id="PS50088">
    <property type="entry name" value="ANK_REPEAT"/>
    <property type="match status" value="1"/>
</dbReference>
<evidence type="ECO:0000313" key="6">
    <source>
        <dbReference type="EMBL" id="ORY15944.1"/>
    </source>
</evidence>
<feature type="repeat" description="ANK" evidence="4">
    <location>
        <begin position="145"/>
        <end position="171"/>
    </location>
</feature>
<dbReference type="AlphaFoldDB" id="A0A1Y2A0G4"/>
<dbReference type="Pfam" id="PF12796">
    <property type="entry name" value="Ank_2"/>
    <property type="match status" value="1"/>
</dbReference>
<feature type="region of interest" description="Disordered" evidence="5">
    <location>
        <begin position="230"/>
        <end position="315"/>
    </location>
</feature>
<evidence type="ECO:0000256" key="3">
    <source>
        <dbReference type="ARBA" id="ARBA00023043"/>
    </source>
</evidence>
<dbReference type="SMART" id="SM00248">
    <property type="entry name" value="ANK"/>
    <property type="match status" value="3"/>
</dbReference>
<dbReference type="PANTHER" id="PTHR24161:SF85">
    <property type="entry name" value="PALMITOYLTRANSFERASE HIP14"/>
    <property type="match status" value="1"/>
</dbReference>
<dbReference type="SUPFAM" id="SSF48403">
    <property type="entry name" value="Ankyrin repeat"/>
    <property type="match status" value="1"/>
</dbReference>
<accession>A0A1Y2A0G4</accession>
<dbReference type="Proteomes" id="UP000193144">
    <property type="component" value="Unassembled WGS sequence"/>
</dbReference>
<name>A0A1Y2A0G4_9PLEO</name>
<keyword evidence="3 4" id="KW-0040">ANK repeat</keyword>